<dbReference type="Gene3D" id="3.30.559.30">
    <property type="entry name" value="Nonribosomal peptide synthetase, condensation domain"/>
    <property type="match status" value="6"/>
</dbReference>
<dbReference type="NCBIfam" id="TIGR01733">
    <property type="entry name" value="AA-adenyl-dom"/>
    <property type="match status" value="2"/>
</dbReference>
<dbReference type="EMBL" id="ML975156">
    <property type="protein sequence ID" value="KAF1813068.1"/>
    <property type="molecule type" value="Genomic_DNA"/>
</dbReference>
<feature type="domain" description="Carrier" evidence="7">
    <location>
        <begin position="532"/>
        <end position="609"/>
    </location>
</feature>
<evidence type="ECO:0000259" key="7">
    <source>
        <dbReference type="PROSITE" id="PS50075"/>
    </source>
</evidence>
<dbReference type="NCBIfam" id="NF003417">
    <property type="entry name" value="PRK04813.1"/>
    <property type="match status" value="3"/>
</dbReference>
<evidence type="ECO:0000256" key="1">
    <source>
        <dbReference type="ARBA" id="ARBA00004924"/>
    </source>
</evidence>
<dbReference type="GO" id="GO:0010106">
    <property type="term" value="P:cellular response to iron ion starvation"/>
    <property type="evidence" value="ECO:0007669"/>
    <property type="project" value="UniProtKB-ARBA"/>
</dbReference>
<keyword evidence="2" id="KW-0596">Phosphopantetheine</keyword>
<proteinExistence type="inferred from homology"/>
<dbReference type="Gene3D" id="3.30.300.30">
    <property type="match status" value="3"/>
</dbReference>
<dbReference type="PROSITE" id="PS00012">
    <property type="entry name" value="PHOSPHOPANTETHEINE"/>
    <property type="match status" value="5"/>
</dbReference>
<dbReference type="SUPFAM" id="SSF47336">
    <property type="entry name" value="ACP-like"/>
    <property type="match status" value="6"/>
</dbReference>
<dbReference type="CDD" id="cd05918">
    <property type="entry name" value="A_NRPS_SidN3_like"/>
    <property type="match status" value="3"/>
</dbReference>
<dbReference type="FunFam" id="3.40.50.12780:FF:000024">
    <property type="entry name" value="Nonribosomal siderophore peptide synthase SidC"/>
    <property type="match status" value="2"/>
</dbReference>
<dbReference type="InterPro" id="IPR020845">
    <property type="entry name" value="AMP-binding_CS"/>
</dbReference>
<dbReference type="GeneID" id="54416896"/>
<organism evidence="8">
    <name type="scientific">Eremomyces bilateralis CBS 781.70</name>
    <dbReference type="NCBI Taxonomy" id="1392243"/>
    <lineage>
        <taxon>Eukaryota</taxon>
        <taxon>Fungi</taxon>
        <taxon>Dikarya</taxon>
        <taxon>Ascomycota</taxon>
        <taxon>Pezizomycotina</taxon>
        <taxon>Dothideomycetes</taxon>
        <taxon>Dothideomycetes incertae sedis</taxon>
        <taxon>Eremomycetales</taxon>
        <taxon>Eremomycetaceae</taxon>
        <taxon>Eremomyces</taxon>
    </lineage>
</organism>
<reference evidence="10" key="2">
    <citation type="submission" date="2020-04" db="EMBL/GenBank/DDBJ databases">
        <authorList>
            <consortium name="NCBI Genome Project"/>
        </authorList>
    </citation>
    <scope>NUCLEOTIDE SEQUENCE</scope>
    <source>
        <strain evidence="10">CBS 781.70</strain>
    </source>
</reference>
<keyword evidence="9" id="KW-1185">Reference proteome</keyword>
<comment type="pathway">
    <text evidence="1">Siderophore biosynthesis.</text>
</comment>
<feature type="domain" description="Carrier" evidence="7">
    <location>
        <begin position="4348"/>
        <end position="4424"/>
    </location>
</feature>
<dbReference type="Gene3D" id="3.40.50.12780">
    <property type="entry name" value="N-terminal domain of ligase-like"/>
    <property type="match status" value="3"/>
</dbReference>
<dbReference type="GO" id="GO:0031169">
    <property type="term" value="P:ferrichrome biosynthetic process"/>
    <property type="evidence" value="ECO:0007669"/>
    <property type="project" value="UniProtKB-ARBA"/>
</dbReference>
<reference evidence="10" key="3">
    <citation type="submission" date="2025-04" db="UniProtKB">
        <authorList>
            <consortium name="RefSeq"/>
        </authorList>
    </citation>
    <scope>IDENTIFICATION</scope>
    <source>
        <strain evidence="10">CBS 781.70</strain>
    </source>
</reference>
<dbReference type="InterPro" id="IPR045851">
    <property type="entry name" value="AMP-bd_C_sf"/>
</dbReference>
<dbReference type="InterPro" id="IPR006162">
    <property type="entry name" value="Ppantetheine_attach_site"/>
</dbReference>
<evidence type="ECO:0000256" key="2">
    <source>
        <dbReference type="ARBA" id="ARBA00022450"/>
    </source>
</evidence>
<feature type="domain" description="Carrier" evidence="7">
    <location>
        <begin position="3793"/>
        <end position="3866"/>
    </location>
</feature>
<dbReference type="Gene3D" id="3.30.559.10">
    <property type="entry name" value="Chloramphenicol acetyltransferase-like domain"/>
    <property type="match status" value="6"/>
</dbReference>
<dbReference type="PROSITE" id="PS50075">
    <property type="entry name" value="CARRIER"/>
    <property type="match status" value="6"/>
</dbReference>
<dbReference type="GO" id="GO:0031177">
    <property type="term" value="F:phosphopantetheine binding"/>
    <property type="evidence" value="ECO:0007669"/>
    <property type="project" value="InterPro"/>
</dbReference>
<dbReference type="PANTHER" id="PTHR45527:SF1">
    <property type="entry name" value="FATTY ACID SYNTHASE"/>
    <property type="match status" value="1"/>
</dbReference>
<evidence type="ECO:0000313" key="8">
    <source>
        <dbReference type="EMBL" id="KAF1813068.1"/>
    </source>
</evidence>
<dbReference type="PANTHER" id="PTHR45527">
    <property type="entry name" value="NONRIBOSOMAL PEPTIDE SYNTHETASE"/>
    <property type="match status" value="1"/>
</dbReference>
<dbReference type="RefSeq" id="XP_033534699.1">
    <property type="nucleotide sequence ID" value="XM_033676326.1"/>
</dbReference>
<dbReference type="GO" id="GO:0043041">
    <property type="term" value="P:amino acid activation for nonribosomal peptide biosynthetic process"/>
    <property type="evidence" value="ECO:0007669"/>
    <property type="project" value="TreeGrafter"/>
</dbReference>
<gene>
    <name evidence="8 10" type="ORF">P152DRAFT_395882</name>
</gene>
<evidence type="ECO:0000256" key="4">
    <source>
        <dbReference type="ARBA" id="ARBA00022598"/>
    </source>
</evidence>
<dbReference type="InterPro" id="IPR009081">
    <property type="entry name" value="PP-bd_ACP"/>
</dbReference>
<evidence type="ECO:0000313" key="10">
    <source>
        <dbReference type="RefSeq" id="XP_033534699.1"/>
    </source>
</evidence>
<dbReference type="Pfam" id="PF00668">
    <property type="entry name" value="Condensation"/>
    <property type="match status" value="6"/>
</dbReference>
<feature type="domain" description="Carrier" evidence="7">
    <location>
        <begin position="2164"/>
        <end position="2240"/>
    </location>
</feature>
<dbReference type="GO" id="GO:0005737">
    <property type="term" value="C:cytoplasm"/>
    <property type="evidence" value="ECO:0007669"/>
    <property type="project" value="TreeGrafter"/>
</dbReference>
<dbReference type="FunFam" id="3.30.300.30:FF:000015">
    <property type="entry name" value="Nonribosomal peptide synthase SidD"/>
    <property type="match status" value="1"/>
</dbReference>
<protein>
    <recommendedName>
        <fullName evidence="7">Carrier domain-containing protein</fullName>
    </recommendedName>
</protein>
<dbReference type="GO" id="GO:0016874">
    <property type="term" value="F:ligase activity"/>
    <property type="evidence" value="ECO:0007669"/>
    <property type="project" value="UniProtKB-KW"/>
</dbReference>
<dbReference type="PROSITE" id="PS00455">
    <property type="entry name" value="AMP_BINDING"/>
    <property type="match status" value="1"/>
</dbReference>
<evidence type="ECO:0000256" key="5">
    <source>
        <dbReference type="ARBA" id="ARBA00029454"/>
    </source>
</evidence>
<dbReference type="InterPro" id="IPR023213">
    <property type="entry name" value="CAT-like_dom_sf"/>
</dbReference>
<sequence>MDASRDLRLSQLNPVPERQDGPELLHDLIRNTASTQTALDFIDSEAGRRVLSYQDLQYASDILAARIVRVCKDTRSEIQQIIPVLIPQSPELYISLLAILKAGCAFCPLQLDAPEERLRFVISDTSAPAVVTTESQRKRLDGIQGARIISFSYSDLSSQARVDFNPVIHGSDLAYIMYTSGSTGTPKGVAVSHFAVTQSLLSHDRELPHFSRFLQFASPTFDVCIFEIFFTWFRGATLVSCSREILIDDLPTMMRQLDVDAAELTPTVAGNLLKQRSTVPSLRLLLTIGEKLTGRVVVEFGGTETEPSILWALYGPTECAIHCAIQPAFNSRLKAGLLGRTFSCGSAYVVSPREDGSHCQVEILPVGYVGELAIGGYQLAREYLNREEQTAKAFVDTENIGRLYRTGDQVRMLPSGALEYIGRLDTSQVKLRGQRVELGEVEHAISKFAGCDTAVASIVSGSLVVFCRFTNQVSVPSPEAIVQYSKTWLPSFMVPGSVEIIDEIPYLPSGKINRKLLESQFLQKRASVLNGEVEKSYEITTASGISKVLERILQVRLAPDTPLASSGLDSLRAISAASALRDEGFNLSATALLSCSTVEDLIEHIQGRTVANETEPKREIPSLGLDQVHPDAAGRMAKDEILKIIPCTPLQLSMLAEMEKSGRAYRNWVQIEIPGTFSAHTVTNAFEHLVASNEILRTGFALGTTESMPYLQVIRKSLPGDTCVEVDTFENFDKNTEASREMNIASPLHILIERNSNPTKVLIHMSHLIYDGWSMDLMLDDLYGYIHRKSILQRPQFSSVVDFTMRPVEKTTRMKSERFWVQQLKDYPFIPLPLLNAVSVQHKLKTIATVMEGSLHGVREAAANLNVSPQVLFQAALAHLIGLYKGVDDVCLASVTSGRMIPVPGIENILGPCIATLPLRLLTNDSTPAATLMRKIHQLNTDILAHSYLSLSEIRRLAGFNPGEMITDVLFVWQESLSSTKVTPSSIRIVDSFDYTEFALNFEVEPQDSNILLKATFDEAIIDAAHIHVLMRQIETFVSCACENPQLRFADYHPRLSSDLLSLIPIREQTPPSEALTDRISRWARDYPDRTALWFTSAFEDNISTIQITYADLEDRANRLAHAICALRESSDVLACIYMDKSVEFYVAVLAIVRAGLGYLPITPDTPQERIETILHDSQVRIHIVSDATSELLELSGDKVLLNVESLDVRDFSSQSLQHVPLSSPAYAVYTSGSTGLPKGVLVSQGNLLGNLEILSSIYAVSAGSRLLQACSIAFDVSVFEIFFCWYSGMTLCSSPKDALFRDLEHAIRTFQITHLSMTPTVAALVDPANVPSVQFLVTAGEALTEVVKSRWTGKGLFQGYGPCETTNICTVKEDVKDSDVINNIGPPFKNTSVFVSGVRGFEILPRGSIGELCFGGSQVCMGYLNNPNLTSEKFLVHPTFGRLYRSGDLGRLLPDGQLLFAGRSDDQVKIRGQRVELGEINHILCSTDIVQDCCSLVIGSSARGNILVTFWVPVIAQSEPSVVSNLTKFGDDLCQLFDVCARRLAAYMIPTHLIPIGRIPQTRQGKADRRALKAEFEALDAVYLNGVSVGSSSDGDMTDWTEEEHTIASVLGEVLQVPRREIQKTSSFFGLGLDSISAITVSRRLELLNIQATVSQLLRFPTIASLSRGRSSDEPSRTKVDLSNIWTKSDLSDLRALFRNNNLSAARILPCTALQEAMMSTSSTSPDAYCNVMRFSIHEDSSKVIHAWDTVLRRHDIFRTAFASTQNRDYPFAQILLDGYLPRTHHVHVASEEDLDEVIGHQKTTVQDKVATIQPPYVSSVAEFVDGAIQIIFCCHHALYDGEAMSLLVKEVQQLCKGEHLSALPIIDPFLNEVILSRTAEADSFWAQLLQNARSTIFPPLSINPTKRERPKHLFETYGSTLAVSLTRIDSAIRTLNTPLLCILQAAWAKVLAQCVGQSTICFGNVVSGRSVPVPGVERLVAPCFNTVPIHIQIKESQSNLELVESLCRFTADAMPYQLYPLRRVLSNVQSINKPLFDSLFLLQPGPYRLDEHIWTLEEDSGWMDFPLVAEITPDRHQNVLGFKLHFSTSKLEYNDAVSVATLFSSALETLLDSPNGSAIDHGPSFLDERLLAGDRTMVNQGVVNSGCLPNTVDTKEREVSSKSISQLELKILEHMARFTGKDVSQISGSTTIFQLGVDSISAVQLASLLRREGLHVSSLKILELQTASAIAKFLELKNEPTQSPQFDFAAFDRQHRARICEELNISSSEVEKLRPCTPLQSGIIAQFLQSNGDRYLNQYSIRLRNNISENDLQGAWEQVQSSHEMLRTGFFHLGGTDFPFAMITYTDGAGTSPWSQEPLTHSEQDKLQCVSQDGSYFAQNLHIPGWRLLLERGPGSTTLHIAILHALYDANSIAMILEDVSLHVDGKPVSMRSSIEKTLGAILQQPDVTEAKSFWTKQDLRVTKFPNLCPYQTSGSLRVMEINCSTTLTGLAEACKASDVTMQAMGQVAWARVLGAYTGEDRVTFGVVLSGRNTEESRTAPFPTFTTVPISVAIDTEAIQSLLEAVAFNSQVLKYQHVALSDIKSWAGLDDRQLFDSLFVFQQSTGPETRLDFGEIVHEAATSEFVVSVELLPKDDDVLVLRLTFQSNMLPEPQAQTLLEQMDHLLASFSKPGYEDQALSPLLYSITPARDSKIDSDETLLHHFVENQLEPRPQVVALQFASDITNGKVRSHCWSYKELDNAANRVANIVLDSNVQQGSLVAICFNKCPEASFAIVGILKSGCAYVALDPSAPLARKSFILQDSQASLILTTKDLRDELSPLPGVRIIALEDGECEDFEASSPRLSRPIEPSDVAYCLYTSGTTGTPKGCEITHDNAVQAIKSFQRIFSGHWNDDSRWLQFASFHFDVSVLELFWSWSVGIRVVSAPKDVIFEDLAGAIRSLRITHIDLTPSLARLIRPEEVPSLCDGVFITGGEQLRQDVLDAWGSAQVIYNGYGPTEATIGVTMLPRVPSNGKPSNIGPQFDNVGTFVFKKGTDTPVLRGGVGELCVHGVLVGKGYLNRPELTDQKFPYLRKYGVRVYRTGDLVRILHDGSFDFLGRQDDQVKLRGQRLEISEINSVIVHDVPEIRDVATLVLKHPQMQREQLVSFIVRHLTTVEEERTYRGSGTSFQSVGDKARSSCQKFLSPYMVPTYFVHLDALPLSVNNKLDENRLKEHFYALSSHELQGLGRSTSEDNRMTVQESQLANILREMLRNRIDTISPSSNIFELGLDSISVIELAKRIRQANLGRPSIQALMQLQTVRDISSTMVKDQSSKASSRATAISAKQLMSICKHKHLRLVASALSCESSLVESIAPCTPLQEGMIATTMNSSEPFYFAQFRFELHEGTDIPRLRAAWQNAQHNLQMLRTSFVQSSSGYVQAVMKYREFPWKGTFIPEATLHQGMREMFQDWYRDTLWTLLHPFELVLVKSEARVLLSLHMFHGLYDGISMRLLLQSIAQAYQSEPNVQYGPNFHEVLPFGPLATLSGAEQFWLSHLAGRKSGTHPQMRYDCPSPLKVSSTLGGMGSIERLRKSLKVTTQAVVQAAWAVTMNKELHRPSPLVLGLVISGRSIDFNGADKVVGPLFNTIPFCLELRSNDTWRDLIARCQSFNIAVLPFQHTPLRNIHKWNQVPSNHSLFDTLLVFQQALEGDSSNENLWEQTGEGAAAHYPLSLDIELIKESMKLEFVSQGWYCDGEQLSRLLSEFQQSMEAMLLNVDDNIGYFTADGDRGSPIASETPSETFANGHVTKPVSVKAELLRDLVGQLTGIDLDDISYDGSMVGLGLDSIDAIRLSSQIRQAGYSIPVGEIMRSKSIAAIAEQLVPETESEAEGKGDKSMDVLLPRLNELVRGQHPHRSIQAVYPATPLQEGMLVHMMSSGFKRYFNHEVLQLSSHTKLNTLQKAWDDVIRTTEALQISFMELDDPSIPYSFAQVVVQEKASLQWFTKRLDDDRNWLSAVEDAKRQAERNAEQGELISLCTIETPDRTLLTLSLSHALYDGWSIGLLHSDVQEAYHGRLTPRPPIGPTIQTILKGDSEQSQIFWRDYLSECQPTHTSLRTTHPEKSGVLRRESVSDLSVQTIKGFCKSAGVTMQTLTHTCMAMVLASRSASLETVHGLVLSGRDNSRSSEVMFPTMATVPLRTFIHGDVRSMLGYMHENIADVVPHQHYPLRKIQTLVERNSQPLFDALFIYQAHPQHHVDEHEKLYETIDGDAEVEFGVAAEAEIADQTLVWRVACSESRFDTKAVQQFLRELDSVLRYMVNFPDRECLSADSEGITICGLSKFALDAELEDRGAGSDGRDQARVVDEATWTELELSIRQVLSNVAGIPEDDVTKDSTLPSIGLDSISAIKVSKLLRNRGILLPVSTLLRASTVRTMAQVPSQPPDPEEADKQSNKATWKSHAVGFELLESVDPGDVEMAIPATAGQVYMLSVWQNSNGRLFWPTFEYTAPGTWSRAQIEMAWNALVQEHPILRTTFVATETELPIMQVVLRGDSKTLKERKIVNLTIEEKVGTWVLRLNIHHALYDAISLPRLIQRLDALCLDSNLSSSDWDNSFGEYVNAVCDVDSHEQARSFWSSYLHKAPNPLIKPSSSSSHRRVELFKADVVNQTALLEKKARASHVSVHHIFLAAYAQAYARLVASHAAHSKEVVFGVYLANRSHDIPGLVESCGPTLNLVPLRVSLNANKGLVEMARKIQDDLLEMNRIDRAGAGLWQIERWTGIQVDSFVNFLKLLDIAEVVGAGAIRAADGERDGYARVVEGKSADDGEGLTKLLEKNRVRGAYLPSVDVEARIVDGGLQVGVFCPEGLLTLSEAGKLVDDLRSSLLGSE</sequence>
<comment type="similarity">
    <text evidence="5">Belongs to the NRP synthetase family.</text>
</comment>
<dbReference type="Pfam" id="PF00501">
    <property type="entry name" value="AMP-binding"/>
    <property type="match status" value="3"/>
</dbReference>
<feature type="domain" description="Carrier" evidence="7">
    <location>
        <begin position="1599"/>
        <end position="1675"/>
    </location>
</feature>
<dbReference type="InterPro" id="IPR036736">
    <property type="entry name" value="ACP-like_sf"/>
</dbReference>
<dbReference type="Pfam" id="PF00550">
    <property type="entry name" value="PP-binding"/>
    <property type="match status" value="6"/>
</dbReference>
<dbReference type="SUPFAM" id="SSF52777">
    <property type="entry name" value="CoA-dependent acyltransferases"/>
    <property type="match status" value="12"/>
</dbReference>
<dbReference type="SUPFAM" id="SSF56801">
    <property type="entry name" value="Acetyl-CoA synthetase-like"/>
    <property type="match status" value="3"/>
</dbReference>
<dbReference type="InterPro" id="IPR020806">
    <property type="entry name" value="PKS_PP-bd"/>
</dbReference>
<keyword evidence="3" id="KW-0597">Phosphoprotein</keyword>
<dbReference type="Gene3D" id="1.10.1200.10">
    <property type="entry name" value="ACP-like"/>
    <property type="match status" value="6"/>
</dbReference>
<reference evidence="8 10" key="1">
    <citation type="submission" date="2020-01" db="EMBL/GenBank/DDBJ databases">
        <authorList>
            <consortium name="DOE Joint Genome Institute"/>
            <person name="Haridas S."/>
            <person name="Albert R."/>
            <person name="Binder M."/>
            <person name="Bloem J."/>
            <person name="Labutti K."/>
            <person name="Salamov A."/>
            <person name="Andreopoulos B."/>
            <person name="Baker S.E."/>
            <person name="Barry K."/>
            <person name="Bills G."/>
            <person name="Bluhm B.H."/>
            <person name="Cannon C."/>
            <person name="Castanera R."/>
            <person name="Culley D.E."/>
            <person name="Daum C."/>
            <person name="Ezra D."/>
            <person name="Gonzalez J.B."/>
            <person name="Henrissat B."/>
            <person name="Kuo A."/>
            <person name="Liang C."/>
            <person name="Lipzen A."/>
            <person name="Lutzoni F."/>
            <person name="Magnuson J."/>
            <person name="Mondo S."/>
            <person name="Nolan M."/>
            <person name="Ohm R."/>
            <person name="Pangilinan J."/>
            <person name="Park H.-J."/>
            <person name="Ramirez L."/>
            <person name="Alfaro M."/>
            <person name="Sun H."/>
            <person name="Tritt A."/>
            <person name="Yoshinaga Y."/>
            <person name="Zwiers L.-H."/>
            <person name="Turgeon B.G."/>
            <person name="Goodwin S.B."/>
            <person name="Spatafora J.W."/>
            <person name="Crous P.W."/>
            <person name="Grigoriev I.V."/>
        </authorList>
    </citation>
    <scope>NUCLEOTIDE SEQUENCE</scope>
    <source>
        <strain evidence="8 10">CBS 781.70</strain>
    </source>
</reference>
<keyword evidence="4" id="KW-0436">Ligase</keyword>
<dbReference type="Proteomes" id="UP000504638">
    <property type="component" value="Unplaced"/>
</dbReference>
<accession>A0A6G1G4X2</accession>
<feature type="domain" description="Carrier" evidence="7">
    <location>
        <begin position="3237"/>
        <end position="3314"/>
    </location>
</feature>
<dbReference type="FunFam" id="3.40.50.980:FF:000001">
    <property type="entry name" value="Non-ribosomal peptide synthetase"/>
    <property type="match status" value="1"/>
</dbReference>
<evidence type="ECO:0000313" key="9">
    <source>
        <dbReference type="Proteomes" id="UP000504638"/>
    </source>
</evidence>
<feature type="region of interest" description="Disordered" evidence="6">
    <location>
        <begin position="1"/>
        <end position="21"/>
    </location>
</feature>
<dbReference type="InterPro" id="IPR042099">
    <property type="entry name" value="ANL_N_sf"/>
</dbReference>
<dbReference type="InterPro" id="IPR001242">
    <property type="entry name" value="Condensation_dom"/>
</dbReference>
<dbReference type="InterPro" id="IPR000873">
    <property type="entry name" value="AMP-dep_synth/lig_dom"/>
</dbReference>
<evidence type="ECO:0000256" key="6">
    <source>
        <dbReference type="SAM" id="MobiDB-lite"/>
    </source>
</evidence>
<evidence type="ECO:0000256" key="3">
    <source>
        <dbReference type="ARBA" id="ARBA00022553"/>
    </source>
</evidence>
<dbReference type="OrthoDB" id="416786at2759"/>
<dbReference type="SMART" id="SM00823">
    <property type="entry name" value="PKS_PP"/>
    <property type="match status" value="6"/>
</dbReference>
<dbReference type="InterPro" id="IPR010071">
    <property type="entry name" value="AA_adenyl_dom"/>
</dbReference>
<name>A0A6G1G4X2_9PEZI</name>
<dbReference type="FunFam" id="3.30.300.30:FF:000033">
    <property type="entry name" value="Nonribosomal siderophore peptide synthase SidC"/>
    <property type="match status" value="1"/>
</dbReference>